<sequence length="564" mass="62567">MGTDELKILGHILITVADSQKSQHPFTIDVESIEGGDPSETLFQLWNQLLDECKQIALKIPQSVRIIIGKKIQTRRDIEPAAQPFASCQSDSNNYTQISHAPTELSRSTGVGILSAIRDSPTIGTEEGSAERISSSSSANKPLAQNPAPVRRFPKTTEAPFPCFSREDLKSWAISPEKFLNQEEIDVNKSGIFSYIKALKKSEHLNVFRIRFALLQLHKSRENWRPYRKETFREKLGANSNTLNSWLKEDPRRKKKRPIDDLVTECDTETDIGKSQAKKQGLEFTPEELKLPEICVTDDADENRESVEDLIKAAAESIATRLEEIHQKAGLYNLNGTETNILAQSHNGGMEPPAKRVCQSHDSHGLREGPHSSQDAANLAMNDDPTSDVSNTSLAWNQLPNRGDQPPYSLSENTAYLLPKQRPCILGSAETGMRHETASYEATTCFEQPVQLQPSAYHEASPQSPLNAISPEAARLHEAELKKGMEASDNLPSVDILLGYGSLQSQHTNDLAFGDPQGMDCQHGNTEDLHWNMAGTLNFQSLFDYVNPGTPQPLSALETWCNTS</sequence>
<gene>
    <name evidence="2" type="ORF">FUG_LOCUS471387</name>
</gene>
<feature type="compositionally biased region" description="Basic and acidic residues" evidence="1">
    <location>
        <begin position="359"/>
        <end position="370"/>
    </location>
</feature>
<proteinExistence type="predicted"/>
<feature type="region of interest" description="Disordered" evidence="1">
    <location>
        <begin position="343"/>
        <end position="411"/>
    </location>
</feature>
<dbReference type="AlphaFoldDB" id="A0A4E9EHM1"/>
<feature type="region of interest" description="Disordered" evidence="1">
    <location>
        <begin position="123"/>
        <end position="157"/>
    </location>
</feature>
<name>A0A4E9EHM1_GIBZA</name>
<reference evidence="2" key="1">
    <citation type="submission" date="2019-04" db="EMBL/GenBank/DDBJ databases">
        <authorList>
            <person name="Melise S."/>
            <person name="Noan J."/>
            <person name="Okalmin O."/>
        </authorList>
    </citation>
    <scope>NUCLEOTIDE SEQUENCE</scope>
    <source>
        <strain evidence="2">FN9</strain>
    </source>
</reference>
<accession>A0A4E9EHM1</accession>
<evidence type="ECO:0000256" key="1">
    <source>
        <dbReference type="SAM" id="MobiDB-lite"/>
    </source>
</evidence>
<dbReference type="EMBL" id="CAAKMV010000160">
    <property type="protein sequence ID" value="VIO62213.1"/>
    <property type="molecule type" value="Genomic_DNA"/>
</dbReference>
<evidence type="ECO:0000313" key="2">
    <source>
        <dbReference type="EMBL" id="VIO62213.1"/>
    </source>
</evidence>
<feature type="compositionally biased region" description="Polar residues" evidence="1">
    <location>
        <begin position="387"/>
        <end position="400"/>
    </location>
</feature>
<organism evidence="2">
    <name type="scientific">Gibberella zeae</name>
    <name type="common">Wheat head blight fungus</name>
    <name type="synonym">Fusarium graminearum</name>
    <dbReference type="NCBI Taxonomy" id="5518"/>
    <lineage>
        <taxon>Eukaryota</taxon>
        <taxon>Fungi</taxon>
        <taxon>Dikarya</taxon>
        <taxon>Ascomycota</taxon>
        <taxon>Pezizomycotina</taxon>
        <taxon>Sordariomycetes</taxon>
        <taxon>Hypocreomycetidae</taxon>
        <taxon>Hypocreales</taxon>
        <taxon>Nectriaceae</taxon>
        <taxon>Fusarium</taxon>
    </lineage>
</organism>
<protein>
    <submittedName>
        <fullName evidence="2">Uncharacterized protein</fullName>
    </submittedName>
</protein>